<protein>
    <submittedName>
        <fullName evidence="1">Uncharacterized protein</fullName>
    </submittedName>
</protein>
<keyword evidence="2" id="KW-1185">Reference proteome</keyword>
<dbReference type="EMBL" id="HG916765">
    <property type="protein sequence ID" value="CDM22723.1"/>
    <property type="molecule type" value="Genomic_DNA"/>
</dbReference>
<dbReference type="Proteomes" id="UP000019805">
    <property type="component" value="Chromosome"/>
</dbReference>
<dbReference type="STRING" id="1437824.BN940_01231"/>
<organism evidence="1 2">
    <name type="scientific">Castellaniella defragrans (strain DSM 12143 / CCUG 39792 / 65Phen)</name>
    <name type="common">Alcaligenes defragrans</name>
    <dbReference type="NCBI Taxonomy" id="1437824"/>
    <lineage>
        <taxon>Bacteria</taxon>
        <taxon>Pseudomonadati</taxon>
        <taxon>Pseudomonadota</taxon>
        <taxon>Betaproteobacteria</taxon>
        <taxon>Burkholderiales</taxon>
        <taxon>Alcaligenaceae</taxon>
        <taxon>Castellaniella</taxon>
    </lineage>
</organism>
<accession>W8WST0</accession>
<reference evidence="1 2" key="1">
    <citation type="journal article" date="2014" name="BMC Microbiol.">
        <title>The oxygen-independent metabolism of cyclic monoterpenes in Castellaniella defragrans 65Phen.</title>
        <authorList>
            <person name="Petasch J."/>
            <person name="Disch E.M."/>
            <person name="Markert S."/>
            <person name="Becher D."/>
            <person name="Schweder T."/>
            <person name="Huttel B."/>
            <person name="Reinhardt R."/>
            <person name="Harder J."/>
        </authorList>
    </citation>
    <scope>NUCLEOTIDE SEQUENCE [LARGE SCALE GENOMIC DNA]</scope>
    <source>
        <strain evidence="1">65Phen</strain>
    </source>
</reference>
<name>W8WST0_CASD6</name>
<evidence type="ECO:0000313" key="2">
    <source>
        <dbReference type="Proteomes" id="UP000019805"/>
    </source>
</evidence>
<gene>
    <name evidence="1" type="ORF">BN940_01231</name>
</gene>
<proteinExistence type="predicted"/>
<sequence length="40" mass="4529">MGLATIVKANDIGLHRIPLFVEQVLESRYHRATVPAIRSR</sequence>
<dbReference type="HOGENOM" id="CLU_3286794_0_0_4"/>
<dbReference type="AlphaFoldDB" id="W8WST0"/>
<evidence type="ECO:0000313" key="1">
    <source>
        <dbReference type="EMBL" id="CDM22723.1"/>
    </source>
</evidence>
<dbReference type="KEGG" id="cdn:BN940_01231"/>